<evidence type="ECO:0000313" key="2">
    <source>
        <dbReference type="EMBL" id="MBM2769766.1"/>
    </source>
</evidence>
<dbReference type="CDD" id="cd00085">
    <property type="entry name" value="HNHc"/>
    <property type="match status" value="1"/>
</dbReference>
<keyword evidence="5" id="KW-1185">Reference proteome</keyword>
<dbReference type="InterPro" id="IPR003615">
    <property type="entry name" value="HNH_nuc"/>
</dbReference>
<proteinExistence type="predicted"/>
<keyword evidence="3" id="KW-0378">Hydrolase</keyword>
<keyword evidence="3" id="KW-0540">Nuclease</keyword>
<protein>
    <submittedName>
        <fullName evidence="3">HNH endonuclease</fullName>
    </submittedName>
</protein>
<reference evidence="3 4" key="1">
    <citation type="submission" date="2019-09" db="EMBL/GenBank/DDBJ databases">
        <authorList>
            <person name="Depoorter E."/>
        </authorList>
    </citation>
    <scope>NUCLEOTIDE SEQUENCE [LARGE SCALE GENOMIC DNA]</scope>
    <source>
        <strain evidence="3">LMG 20980</strain>
    </source>
</reference>
<evidence type="ECO:0000259" key="1">
    <source>
        <dbReference type="SMART" id="SM00507"/>
    </source>
</evidence>
<gene>
    <name evidence="3" type="ORF">BAN20980_03720</name>
    <name evidence="2" type="ORF">JQK92_25455</name>
</gene>
<sequence length="215" mass="23838">MATWTEDIALALEQLGGIAPLSEIYERVAAIRPKPHPADLGASVRGAIERNSSDSTVFSGKDLFFSVHGIGGGVWGLRSMEKPTPLASDINALGDETPQRQHQETYRILRDTALSRQIKLLHKNKCQICGESIRLPSGDFYSEAHHIQPLGNPHKGPDTSENIIVLCPNHHVMLDYGVISIDPLKIKLHEKHKIGANFITYHNEIVMKLERKTGK</sequence>
<dbReference type="SMART" id="SM00507">
    <property type="entry name" value="HNHc"/>
    <property type="match status" value="1"/>
</dbReference>
<evidence type="ECO:0000313" key="5">
    <source>
        <dbReference type="Proteomes" id="UP000755577"/>
    </source>
</evidence>
<organism evidence="3 4">
    <name type="scientific">Burkholderia anthina</name>
    <dbReference type="NCBI Taxonomy" id="179879"/>
    <lineage>
        <taxon>Bacteria</taxon>
        <taxon>Pseudomonadati</taxon>
        <taxon>Pseudomonadota</taxon>
        <taxon>Betaproteobacteria</taxon>
        <taxon>Burkholderiales</taxon>
        <taxon>Burkholderiaceae</taxon>
        <taxon>Burkholderia</taxon>
        <taxon>Burkholderia cepacia complex</taxon>
    </lineage>
</organism>
<evidence type="ECO:0000313" key="4">
    <source>
        <dbReference type="Proteomes" id="UP000494201"/>
    </source>
</evidence>
<dbReference type="EMBL" id="JAFCIQ010000021">
    <property type="protein sequence ID" value="MBM2769766.1"/>
    <property type="molecule type" value="Genomic_DNA"/>
</dbReference>
<evidence type="ECO:0000313" key="3">
    <source>
        <dbReference type="EMBL" id="VVU51000.1"/>
    </source>
</evidence>
<dbReference type="RefSeq" id="WP_174926984.1">
    <property type="nucleotide sequence ID" value="NZ_CABVLY010000014.1"/>
</dbReference>
<dbReference type="Proteomes" id="UP000755577">
    <property type="component" value="Unassembled WGS sequence"/>
</dbReference>
<accession>A0A6P2GB88</accession>
<keyword evidence="3" id="KW-0255">Endonuclease</keyword>
<dbReference type="GeneID" id="56501770"/>
<dbReference type="GO" id="GO:0004519">
    <property type="term" value="F:endonuclease activity"/>
    <property type="evidence" value="ECO:0007669"/>
    <property type="project" value="UniProtKB-KW"/>
</dbReference>
<dbReference type="AlphaFoldDB" id="A0A6P2GB88"/>
<dbReference type="Pfam" id="PF13391">
    <property type="entry name" value="HNH_2"/>
    <property type="match status" value="1"/>
</dbReference>
<dbReference type="Proteomes" id="UP000494201">
    <property type="component" value="Unassembled WGS sequence"/>
</dbReference>
<dbReference type="EMBL" id="CABVLY010000014">
    <property type="protein sequence ID" value="VVU51000.1"/>
    <property type="molecule type" value="Genomic_DNA"/>
</dbReference>
<dbReference type="Gene3D" id="1.10.30.50">
    <property type="match status" value="1"/>
</dbReference>
<name>A0A6P2GB88_9BURK</name>
<reference evidence="2 5" key="2">
    <citation type="submission" date="2021-02" db="EMBL/GenBank/DDBJ databases">
        <title>Draft genome of the type strains Burkholderia anthina DSM16086.</title>
        <authorList>
            <person name="Hertel R."/>
            <person name="Meissner J."/>
            <person name="Poehlein A."/>
            <person name="Daniel R."/>
            <person name="Commichau F.M."/>
        </authorList>
    </citation>
    <scope>NUCLEOTIDE SEQUENCE [LARGE SCALE GENOMIC DNA]</scope>
    <source>
        <strain evidence="2 5">DSM 16086</strain>
    </source>
</reference>
<feature type="domain" description="HNH nuclease" evidence="1">
    <location>
        <begin position="115"/>
        <end position="172"/>
    </location>
</feature>